<evidence type="ECO:0000313" key="10">
    <source>
        <dbReference type="Proteomes" id="UP000184330"/>
    </source>
</evidence>
<evidence type="ECO:0000256" key="4">
    <source>
        <dbReference type="ARBA" id="ARBA00022729"/>
    </source>
</evidence>
<keyword evidence="3" id="KW-0336">GPI-anchor</keyword>
<evidence type="ECO:0000256" key="7">
    <source>
        <dbReference type="ARBA" id="ARBA00023288"/>
    </source>
</evidence>
<evidence type="ECO:0000256" key="1">
    <source>
        <dbReference type="ARBA" id="ARBA00004609"/>
    </source>
</evidence>
<dbReference type="OrthoDB" id="5333578at2759"/>
<gene>
    <name evidence="9" type="ORF">PAC_18920</name>
</gene>
<evidence type="ECO:0000259" key="8">
    <source>
        <dbReference type="Pfam" id="PF20238"/>
    </source>
</evidence>
<protein>
    <recommendedName>
        <fullName evidence="8">Copper acquisition factor BIM1-like domain-containing protein</fullName>
    </recommendedName>
</protein>
<keyword evidence="2" id="KW-1003">Cell membrane</keyword>
<keyword evidence="5" id="KW-0472">Membrane</keyword>
<dbReference type="PANTHER" id="PTHR34992">
    <property type="entry name" value="HYPHAL ANASTAMOSIS-7 PROTEIN"/>
    <property type="match status" value="1"/>
</dbReference>
<name>A0A1L7XVI7_9HELO</name>
<organism evidence="9 10">
    <name type="scientific">Phialocephala subalpina</name>
    <dbReference type="NCBI Taxonomy" id="576137"/>
    <lineage>
        <taxon>Eukaryota</taxon>
        <taxon>Fungi</taxon>
        <taxon>Dikarya</taxon>
        <taxon>Ascomycota</taxon>
        <taxon>Pezizomycotina</taxon>
        <taxon>Leotiomycetes</taxon>
        <taxon>Helotiales</taxon>
        <taxon>Mollisiaceae</taxon>
        <taxon>Phialocephala</taxon>
        <taxon>Phialocephala fortinii species complex</taxon>
    </lineage>
</organism>
<sequence>MTLTQQLLNVTGNGTLCLPRVTLPAVISPVDGQNATLQVVTSGMSGSALYNCADITFSSAATILNSSACSNSSNVVAAIVTPNGTTTSAAADASSTTSGAVRGHSRSFSVAKFTAVIGAVVIMRETYKHARYVMGNFPGEEASADMAMILGPVAIASLCKARSRDRGAPLPDT</sequence>
<dbReference type="GO" id="GO:0005886">
    <property type="term" value="C:plasma membrane"/>
    <property type="evidence" value="ECO:0007669"/>
    <property type="project" value="UniProtKB-SubCell"/>
</dbReference>
<dbReference type="PANTHER" id="PTHR34992:SF2">
    <property type="entry name" value="COPPER ACQUISITION FACTOR BIM1-LIKE DOMAIN-CONTAINING PROTEIN"/>
    <property type="match status" value="1"/>
</dbReference>
<reference evidence="9 10" key="1">
    <citation type="submission" date="2016-03" db="EMBL/GenBank/DDBJ databases">
        <authorList>
            <person name="Ploux O."/>
        </authorList>
    </citation>
    <scope>NUCLEOTIDE SEQUENCE [LARGE SCALE GENOMIC DNA]</scope>
    <source>
        <strain evidence="9 10">UAMH 11012</strain>
    </source>
</reference>
<evidence type="ECO:0000256" key="6">
    <source>
        <dbReference type="ARBA" id="ARBA00023180"/>
    </source>
</evidence>
<keyword evidence="6" id="KW-0325">Glycoprotein</keyword>
<dbReference type="EMBL" id="FJOG01000064">
    <property type="protein sequence ID" value="CZR69019.1"/>
    <property type="molecule type" value="Genomic_DNA"/>
</dbReference>
<evidence type="ECO:0000256" key="5">
    <source>
        <dbReference type="ARBA" id="ARBA00023136"/>
    </source>
</evidence>
<evidence type="ECO:0000256" key="3">
    <source>
        <dbReference type="ARBA" id="ARBA00022622"/>
    </source>
</evidence>
<evidence type="ECO:0000256" key="2">
    <source>
        <dbReference type="ARBA" id="ARBA00022475"/>
    </source>
</evidence>
<accession>A0A1L7XVI7</accession>
<proteinExistence type="predicted"/>
<dbReference type="GO" id="GO:0098552">
    <property type="term" value="C:side of membrane"/>
    <property type="evidence" value="ECO:0007669"/>
    <property type="project" value="UniProtKB-KW"/>
</dbReference>
<dbReference type="Pfam" id="PF20238">
    <property type="entry name" value="BIM1-like_dom"/>
    <property type="match status" value="1"/>
</dbReference>
<dbReference type="STRING" id="576137.A0A1L7XVI7"/>
<evidence type="ECO:0000313" key="9">
    <source>
        <dbReference type="EMBL" id="CZR69019.1"/>
    </source>
</evidence>
<keyword evidence="7" id="KW-0449">Lipoprotein</keyword>
<dbReference type="InterPro" id="IPR046530">
    <property type="entry name" value="BIM1-like_dom"/>
</dbReference>
<dbReference type="AlphaFoldDB" id="A0A1L7XVI7"/>
<keyword evidence="4" id="KW-0732">Signal</keyword>
<dbReference type="InterPro" id="IPR046936">
    <property type="entry name" value="BIM1-like"/>
</dbReference>
<feature type="domain" description="Copper acquisition factor BIM1-like" evidence="8">
    <location>
        <begin position="3"/>
        <end position="73"/>
    </location>
</feature>
<comment type="subcellular location">
    <subcellularLocation>
        <location evidence="1">Cell membrane</location>
        <topology evidence="1">Lipid-anchor</topology>
        <topology evidence="1">GPI-anchor</topology>
    </subcellularLocation>
</comment>
<keyword evidence="10" id="KW-1185">Reference proteome</keyword>
<dbReference type="Proteomes" id="UP000184330">
    <property type="component" value="Unassembled WGS sequence"/>
</dbReference>